<dbReference type="InterPro" id="IPR056948">
    <property type="entry name" value="PNGaseA_N"/>
</dbReference>
<dbReference type="InterPro" id="IPR021102">
    <property type="entry name" value="PNGase_A"/>
</dbReference>
<dbReference type="Proteomes" id="UP000538666">
    <property type="component" value="Unassembled WGS sequence"/>
</dbReference>
<dbReference type="RefSeq" id="WP_050061208.1">
    <property type="nucleotide sequence ID" value="NZ_JACHEK010000011.1"/>
</dbReference>
<name>A0A841K9I2_9BACT</name>
<evidence type="ECO:0000313" key="2">
    <source>
        <dbReference type="EMBL" id="MBB6146944.1"/>
    </source>
</evidence>
<reference evidence="2 3" key="1">
    <citation type="submission" date="2020-08" db="EMBL/GenBank/DDBJ databases">
        <title>Genomic Encyclopedia of Type Strains, Phase IV (KMG-IV): sequencing the most valuable type-strain genomes for metagenomic binning, comparative biology and taxonomic classification.</title>
        <authorList>
            <person name="Goeker M."/>
        </authorList>
    </citation>
    <scope>NUCLEOTIDE SEQUENCE [LARGE SCALE GENOMIC DNA]</scope>
    <source>
        <strain evidence="2 3">DSM 103733</strain>
    </source>
</reference>
<feature type="domain" description="Peptide N-acetyl-beta-D-glucosaminyl asparaginase amidase A N-terminal" evidence="1">
    <location>
        <begin position="58"/>
        <end position="338"/>
    </location>
</feature>
<organism evidence="2 3">
    <name type="scientific">Silvibacterium bohemicum</name>
    <dbReference type="NCBI Taxonomy" id="1577686"/>
    <lineage>
        <taxon>Bacteria</taxon>
        <taxon>Pseudomonadati</taxon>
        <taxon>Acidobacteriota</taxon>
        <taxon>Terriglobia</taxon>
        <taxon>Terriglobales</taxon>
        <taxon>Acidobacteriaceae</taxon>
        <taxon>Silvibacterium</taxon>
    </lineage>
</organism>
<dbReference type="Pfam" id="PF12222">
    <property type="entry name" value="PNGaseA"/>
    <property type="match status" value="1"/>
</dbReference>
<sequence>MHPARSPQSRFRGHLFAILSVAIALPLAAQNRSSQYPPLSTGTSLEATADPTILRPNTRHCEVTLLDNQAFADFSNKDFSFTPPADCPGPWSKVILTADFSIQAGVQFDRTAQLFFDNVNIFFGTTAEPLQSQANTWHVERDLTDYTSLFKSAQTGYAFLGNIVGADGLTSTIFGTFKLEFYQANFVNPAPATADLVTPIQSGGNSSFTIQTGTPEVTQSVSFPKNTERVYLDVLSESQNAEEQWFLCVPTSIAAQLDACQDTAFRETEVTIDGKPAGVAPVYPWIYTGGVDPGLWVPIPGVQTLNFIPYRVDLTPFAGTLDDGQPHAVGVGVFNAYSFFTVTAQLLVFEDHGRSQLSGALTADTLTVPNPTVTNNVNLNASGVGSGQTTVSNSHNFVISGYVNTSHGRVETKVEQQVNFDSVANITSTATEFAQNSVQTSTVNAKTTTQQGPVFTTSETSFSYPITVHEVETVQSNGNITQATTIDQKFQKEETQTLEGFPIFHSSVSNEVNPTDNALFVFNPAQGDFSLGQNSGQSSSQNYVYQDSLGHCYSRNLVVANNVLNTVTDGAACHERHF</sequence>
<evidence type="ECO:0000313" key="3">
    <source>
        <dbReference type="Proteomes" id="UP000538666"/>
    </source>
</evidence>
<dbReference type="OrthoDB" id="2811537at2"/>
<proteinExistence type="predicted"/>
<dbReference type="EMBL" id="JACHEK010000011">
    <property type="protein sequence ID" value="MBB6146944.1"/>
    <property type="molecule type" value="Genomic_DNA"/>
</dbReference>
<dbReference type="PANTHER" id="PTHR31104">
    <property type="entry name" value="PEPTIDE-N4-(N-ACETYL-BETA-GLUCOSAMINYL)ASPARAGINE AMIDASE A PROTEIN"/>
    <property type="match status" value="1"/>
</dbReference>
<keyword evidence="3" id="KW-1185">Reference proteome</keyword>
<dbReference type="AlphaFoldDB" id="A0A841K9I2"/>
<accession>A0A841K9I2</accession>
<evidence type="ECO:0000259" key="1">
    <source>
        <dbReference type="Pfam" id="PF12222"/>
    </source>
</evidence>
<gene>
    <name evidence="2" type="ORF">HNQ77_004925</name>
</gene>
<comment type="caution">
    <text evidence="2">The sequence shown here is derived from an EMBL/GenBank/DDBJ whole genome shotgun (WGS) entry which is preliminary data.</text>
</comment>
<protein>
    <recommendedName>
        <fullName evidence="1">Peptide N-acetyl-beta-D-glucosaminyl asparaginase amidase A N-terminal domain-containing protein</fullName>
    </recommendedName>
</protein>